<protein>
    <recommendedName>
        <fullName evidence="3">DUF3368 domain-containing protein</fullName>
    </recommendedName>
</protein>
<gene>
    <name evidence="1" type="ORF">ElP_63100</name>
</gene>
<reference evidence="1 2" key="1">
    <citation type="submission" date="2019-02" db="EMBL/GenBank/DDBJ databases">
        <title>Deep-cultivation of Planctomycetes and their phenomic and genomic characterization uncovers novel biology.</title>
        <authorList>
            <person name="Wiegand S."/>
            <person name="Jogler M."/>
            <person name="Boedeker C."/>
            <person name="Pinto D."/>
            <person name="Vollmers J."/>
            <person name="Rivas-Marin E."/>
            <person name="Kohn T."/>
            <person name="Peeters S.H."/>
            <person name="Heuer A."/>
            <person name="Rast P."/>
            <person name="Oberbeckmann S."/>
            <person name="Bunk B."/>
            <person name="Jeske O."/>
            <person name="Meyerdierks A."/>
            <person name="Storesund J.E."/>
            <person name="Kallscheuer N."/>
            <person name="Luecker S."/>
            <person name="Lage O.M."/>
            <person name="Pohl T."/>
            <person name="Merkel B.J."/>
            <person name="Hornburger P."/>
            <person name="Mueller R.-W."/>
            <person name="Bruemmer F."/>
            <person name="Labrenz M."/>
            <person name="Spormann A.M."/>
            <person name="Op den Camp H."/>
            <person name="Overmann J."/>
            <person name="Amann R."/>
            <person name="Jetten M.S.M."/>
            <person name="Mascher T."/>
            <person name="Medema M.H."/>
            <person name="Devos D.P."/>
            <person name="Kaster A.-K."/>
            <person name="Ovreas L."/>
            <person name="Rohde M."/>
            <person name="Galperin M.Y."/>
            <person name="Jogler C."/>
        </authorList>
    </citation>
    <scope>NUCLEOTIDE SEQUENCE [LARGE SCALE GENOMIC DNA]</scope>
    <source>
        <strain evidence="1 2">ElP</strain>
    </source>
</reference>
<evidence type="ECO:0000313" key="2">
    <source>
        <dbReference type="Proteomes" id="UP000317835"/>
    </source>
</evidence>
<dbReference type="OrthoDB" id="9796404at2"/>
<evidence type="ECO:0000313" key="1">
    <source>
        <dbReference type="EMBL" id="QDV38358.1"/>
    </source>
</evidence>
<dbReference type="InterPro" id="IPR021799">
    <property type="entry name" value="PIN-like_prokaryotic"/>
</dbReference>
<dbReference type="KEGG" id="tpla:ElP_63100"/>
<sequence>MIVVSDTSPIHALNHLGLLHLLKEQYGRNLVPNAVASELLDPRARLAPLDVRGLDYVDVMPSGSLDRVRALGLRLDSGESEALTLVLEVGAETVLVDEVVGRAAARRLGLSPLGVIGVLVEAKQDGLIESVGPLIDRLKDEIKFFVSDALRVEALRLAGEPEGGPDRE</sequence>
<evidence type="ECO:0008006" key="3">
    <source>
        <dbReference type="Google" id="ProtNLM"/>
    </source>
</evidence>
<dbReference type="Proteomes" id="UP000317835">
    <property type="component" value="Chromosome"/>
</dbReference>
<proteinExistence type="predicted"/>
<dbReference type="AlphaFoldDB" id="A0A518HBX3"/>
<organism evidence="1 2">
    <name type="scientific">Tautonia plasticadhaerens</name>
    <dbReference type="NCBI Taxonomy" id="2527974"/>
    <lineage>
        <taxon>Bacteria</taxon>
        <taxon>Pseudomonadati</taxon>
        <taxon>Planctomycetota</taxon>
        <taxon>Planctomycetia</taxon>
        <taxon>Isosphaerales</taxon>
        <taxon>Isosphaeraceae</taxon>
        <taxon>Tautonia</taxon>
    </lineage>
</organism>
<dbReference type="Pfam" id="PF11848">
    <property type="entry name" value="DUF3368"/>
    <property type="match status" value="1"/>
</dbReference>
<name>A0A518HBX3_9BACT</name>
<accession>A0A518HBX3</accession>
<dbReference type="EMBL" id="CP036426">
    <property type="protein sequence ID" value="QDV38358.1"/>
    <property type="molecule type" value="Genomic_DNA"/>
</dbReference>
<dbReference type="RefSeq" id="WP_145276786.1">
    <property type="nucleotide sequence ID" value="NZ_CP036426.1"/>
</dbReference>
<keyword evidence="2" id="KW-1185">Reference proteome</keyword>
<dbReference type="PANTHER" id="PTHR39550">
    <property type="entry name" value="SLL0658 PROTEIN"/>
    <property type="match status" value="1"/>
</dbReference>
<dbReference type="PANTHER" id="PTHR39550:SF1">
    <property type="entry name" value="SLL0658 PROTEIN"/>
    <property type="match status" value="1"/>
</dbReference>